<feature type="region of interest" description="Disordered" evidence="1">
    <location>
        <begin position="34"/>
        <end position="243"/>
    </location>
</feature>
<evidence type="ECO:0008006" key="5">
    <source>
        <dbReference type="Google" id="ProtNLM"/>
    </source>
</evidence>
<organism evidence="3 4">
    <name type="scientific">Salinicoccus jeotgali</name>
    <dbReference type="NCBI Taxonomy" id="381634"/>
    <lineage>
        <taxon>Bacteria</taxon>
        <taxon>Bacillati</taxon>
        <taxon>Bacillota</taxon>
        <taxon>Bacilli</taxon>
        <taxon>Bacillales</taxon>
        <taxon>Staphylococcaceae</taxon>
        <taxon>Salinicoccus</taxon>
    </lineage>
</organism>
<name>A0ABP7EZV6_9STAP</name>
<accession>A0ABP7EZV6</accession>
<dbReference type="RefSeq" id="WP_344703255.1">
    <property type="nucleotide sequence ID" value="NZ_BAABCK010000054.1"/>
</dbReference>
<evidence type="ECO:0000256" key="1">
    <source>
        <dbReference type="SAM" id="MobiDB-lite"/>
    </source>
</evidence>
<keyword evidence="4" id="KW-1185">Reference proteome</keyword>
<protein>
    <recommendedName>
        <fullName evidence="5">Secreted protein</fullName>
    </recommendedName>
</protein>
<gene>
    <name evidence="3" type="ORF">GCM10022378_16010</name>
</gene>
<dbReference type="Proteomes" id="UP001500920">
    <property type="component" value="Unassembled WGS sequence"/>
</dbReference>
<evidence type="ECO:0000313" key="3">
    <source>
        <dbReference type="EMBL" id="GAA3727943.1"/>
    </source>
</evidence>
<feature type="chain" id="PRO_5045282256" description="Secreted protein" evidence="2">
    <location>
        <begin position="22"/>
        <end position="290"/>
    </location>
</feature>
<evidence type="ECO:0000256" key="2">
    <source>
        <dbReference type="SAM" id="SignalP"/>
    </source>
</evidence>
<feature type="signal peptide" evidence="2">
    <location>
        <begin position="1"/>
        <end position="21"/>
    </location>
</feature>
<sequence>MIYRTIRLGISSLLMISTLFAININTVMEAEQVEGDADGGHEAPSSEEARGQEDMIKDTPEQEGALQTPETPAIEPEEGLLVQTGPEQSQEEAIHKQAANGNKEAGPVPASEEETEETQKDTPDISEPSTGEAPPIADSIVEDAEDMIEEPKSSSDETAAPEPPGDATENTLESTDIPASRTSEQEESEVDGIPAVEEREAVQSEMGEGDNAPSPKDPSHDSTGETEQYDESAPAKQNITGTASAPKFYRYDHGDILAGITLRPGASDEELNLLDERVNELMCSKILRAD</sequence>
<dbReference type="EMBL" id="BAABCK010000054">
    <property type="protein sequence ID" value="GAA3727943.1"/>
    <property type="molecule type" value="Genomic_DNA"/>
</dbReference>
<comment type="caution">
    <text evidence="3">The sequence shown here is derived from an EMBL/GenBank/DDBJ whole genome shotgun (WGS) entry which is preliminary data.</text>
</comment>
<evidence type="ECO:0000313" key="4">
    <source>
        <dbReference type="Proteomes" id="UP001500920"/>
    </source>
</evidence>
<feature type="compositionally biased region" description="Basic and acidic residues" evidence="1">
    <location>
        <begin position="47"/>
        <end position="60"/>
    </location>
</feature>
<keyword evidence="2" id="KW-0732">Signal</keyword>
<reference evidence="4" key="1">
    <citation type="journal article" date="2019" name="Int. J. Syst. Evol. Microbiol.">
        <title>The Global Catalogue of Microorganisms (GCM) 10K type strain sequencing project: providing services to taxonomists for standard genome sequencing and annotation.</title>
        <authorList>
            <consortium name="The Broad Institute Genomics Platform"/>
            <consortium name="The Broad Institute Genome Sequencing Center for Infectious Disease"/>
            <person name="Wu L."/>
            <person name="Ma J."/>
        </authorList>
    </citation>
    <scope>NUCLEOTIDE SEQUENCE [LARGE SCALE GENOMIC DNA]</scope>
    <source>
        <strain evidence="4">JCM 16981</strain>
    </source>
</reference>
<proteinExistence type="predicted"/>